<keyword evidence="3" id="KW-0472">Membrane</keyword>
<dbReference type="InterPro" id="IPR012683">
    <property type="entry name" value="CHP02302_TM"/>
</dbReference>
<dbReference type="STRING" id="580166.AUP43_15955"/>
<evidence type="ECO:0000313" key="5">
    <source>
        <dbReference type="Proteomes" id="UP000076400"/>
    </source>
</evidence>
<protein>
    <recommendedName>
        <fullName evidence="6">TIGR02302 family protein</fullName>
    </recommendedName>
</protein>
<feature type="compositionally biased region" description="Low complexity" evidence="2">
    <location>
        <begin position="603"/>
        <end position="628"/>
    </location>
</feature>
<evidence type="ECO:0000256" key="1">
    <source>
        <dbReference type="SAM" id="Coils"/>
    </source>
</evidence>
<accession>A0A154WGA5</accession>
<keyword evidence="1" id="KW-0175">Coiled coil</keyword>
<evidence type="ECO:0000256" key="3">
    <source>
        <dbReference type="SAM" id="Phobius"/>
    </source>
</evidence>
<feature type="region of interest" description="Disordered" evidence="2">
    <location>
        <begin position="643"/>
        <end position="707"/>
    </location>
</feature>
<sequence length="865" mass="95950">MGIGGGVKQRLAWLNLFWEALWPALWPSVAVAGLFLALALFDILPTLGFYAHAAALAGFLIVFIGLTWRNLRRLPLPAPGAALRRLETASGLTHRPLSGLRDSLGSNPKDPMAAALWQAHQTRLRTLARSLRVGYPSPGLARRDTGGLRAALGLVLVIAVAIGWPDAGERLARAVTPSFTGGSTQIAPRLDAWVNPPSYTGMAPLYLRKDQNTADAAGGALSIPTGSKLLAQVHGGEGQPALVIDGQRTAFQTVDPINHRLELELTQGSSLAIEQNGKVLQSWQVTIVPDRAPDIAFASDPSESERHALRLEYRATDDYGLEKVTASIRRVAEQQPEAAFVGEETIELTLPMPALAPKQARAAGYHDLTAHPWAGTPVGVTLTASDAIGQTGRSERQVIVLPERAFSHPVARAIIEQRKRLTTEPDQRKGIADQLAEIASRPQLYNHDTVVFLALKTAIARLLNPRNGPQIIGDAQALLWDTALHLEDGGVSLAERDLRDIQRRLQEALARDASDEELQRLMDELERAMDRFLEAMQQQMEQMAEQGIQPEPFDPSQMQQIDRQDLQRMMDQMREMMRSGARDKAQQMLSQMQQMMENLRAGMQQQQQQQGNQQMQRQMQQMQELQDLTRRQQQLLDQTFRMQQQMEGQGQQQSQQGQQPGEQGQQGPQQGQQNRQQGQQGRSGDAQGQAQGQGQQQGQMTPQQGAALQEALRRALGDLMRRMGEAGEIPRQLGQAERSMRDSSQALQGNQPGEAIPSENEALDQLRSGAQQMAEQMQQQMMAGRQPGQQGRDQAGQRGQQRSDRDPFGRPLNNDGNFATGDVQVPEEADLQRAREIFDELRRRSGDTSRPDYERDYIDRLLRRF</sequence>
<proteinExistence type="predicted"/>
<feature type="compositionally biased region" description="Polar residues" evidence="2">
    <location>
        <begin position="742"/>
        <end position="751"/>
    </location>
</feature>
<keyword evidence="5" id="KW-1185">Reference proteome</keyword>
<feature type="transmembrane region" description="Helical" evidence="3">
    <location>
        <begin position="47"/>
        <end position="68"/>
    </location>
</feature>
<evidence type="ECO:0008006" key="6">
    <source>
        <dbReference type="Google" id="ProtNLM"/>
    </source>
</evidence>
<keyword evidence="3" id="KW-0812">Transmembrane</keyword>
<organism evidence="4 5">
    <name type="scientific">Oceanibaculum pacificum</name>
    <dbReference type="NCBI Taxonomy" id="580166"/>
    <lineage>
        <taxon>Bacteria</taxon>
        <taxon>Pseudomonadati</taxon>
        <taxon>Pseudomonadota</taxon>
        <taxon>Alphaproteobacteria</taxon>
        <taxon>Rhodospirillales</taxon>
        <taxon>Oceanibaculaceae</taxon>
        <taxon>Oceanibaculum</taxon>
    </lineage>
</organism>
<gene>
    <name evidence="4" type="ORF">AUP43_15955</name>
</gene>
<feature type="region of interest" description="Disordered" evidence="2">
    <location>
        <begin position="601"/>
        <end position="628"/>
    </location>
</feature>
<comment type="caution">
    <text evidence="4">The sequence shown here is derived from an EMBL/GenBank/DDBJ whole genome shotgun (WGS) entry which is preliminary data.</text>
</comment>
<dbReference type="AlphaFoldDB" id="A0A154WGA5"/>
<name>A0A154WGA5_9PROT</name>
<evidence type="ECO:0000313" key="4">
    <source>
        <dbReference type="EMBL" id="KZD12560.1"/>
    </source>
</evidence>
<feature type="region of interest" description="Disordered" evidence="2">
    <location>
        <begin position="769"/>
        <end position="831"/>
    </location>
</feature>
<dbReference type="Pfam" id="PF13779">
    <property type="entry name" value="DUF4175"/>
    <property type="match status" value="1"/>
</dbReference>
<feature type="transmembrane region" description="Helical" evidence="3">
    <location>
        <begin position="20"/>
        <end position="41"/>
    </location>
</feature>
<dbReference type="EMBL" id="LPXN01000015">
    <property type="protein sequence ID" value="KZD12560.1"/>
    <property type="molecule type" value="Genomic_DNA"/>
</dbReference>
<feature type="region of interest" description="Disordered" evidence="2">
    <location>
        <begin position="727"/>
        <end position="756"/>
    </location>
</feature>
<evidence type="ECO:0000256" key="2">
    <source>
        <dbReference type="SAM" id="MobiDB-lite"/>
    </source>
</evidence>
<dbReference type="NCBIfam" id="TIGR02302">
    <property type="entry name" value="aProt_lowcomp"/>
    <property type="match status" value="1"/>
</dbReference>
<dbReference type="Proteomes" id="UP000076400">
    <property type="component" value="Unassembled WGS sequence"/>
</dbReference>
<keyword evidence="3" id="KW-1133">Transmembrane helix</keyword>
<feature type="coiled-coil region" evidence="1">
    <location>
        <begin position="491"/>
        <end position="542"/>
    </location>
</feature>
<reference evidence="4 5" key="1">
    <citation type="submission" date="2015-12" db="EMBL/GenBank/DDBJ databases">
        <title>Genome sequence of Oceanibaculum pacificum MCCC 1A02656.</title>
        <authorList>
            <person name="Lu L."/>
            <person name="Lai Q."/>
            <person name="Shao Z."/>
            <person name="Qian P."/>
        </authorList>
    </citation>
    <scope>NUCLEOTIDE SEQUENCE [LARGE SCALE GENOMIC DNA]</scope>
    <source>
        <strain evidence="4 5">MCCC 1A02656</strain>
    </source>
</reference>
<feature type="compositionally biased region" description="Low complexity" evidence="2">
    <location>
        <begin position="769"/>
        <end position="800"/>
    </location>
</feature>
<feature type="compositionally biased region" description="Low complexity" evidence="2">
    <location>
        <begin position="643"/>
        <end position="705"/>
    </location>
</feature>